<dbReference type="Proteomes" id="UP000239648">
    <property type="component" value="Unassembled WGS sequence"/>
</dbReference>
<dbReference type="AlphaFoldDB" id="A0A2S6G6J7"/>
<dbReference type="OrthoDB" id="6388504at2"/>
<evidence type="ECO:0000313" key="3">
    <source>
        <dbReference type="Proteomes" id="UP000239446"/>
    </source>
</evidence>
<accession>A0A2S6G6J7</accession>
<sequence>MTTDSTGKQLLVKWGVRQGSYIAAPEYPQGWCQFRPSPEMRDKSFKKDYVLLVQSQDCDIAAKEELEPEIELLPLAPIKPKKLFPGNQYAKSSRTLQINIDGQNYEGKVRATVTVPKQELLEWLEANTETANIAQLTSENLRILTAWKANRYQRAALPDRFNQAFIPLFEKYADELGAHSTESGNSCVRGLYLHLDTFEEGAANYEFALLALLKHDTPDPQRLAIEEQVEDLIQEMEENEGFTLAEHPNLPGNAERESAVTVAQLTQYMKINLDYLSLREGDEDLGPDVG</sequence>
<keyword evidence="4" id="KW-1185">Reference proteome</keyword>
<dbReference type="STRING" id="930118.SAMN05216429_101181"/>
<name>A0A2S6G6J7_9GAMM</name>
<reference evidence="1 4" key="1">
    <citation type="submission" date="2018-02" db="EMBL/GenBank/DDBJ databases">
        <title>Deep subsurface shale carbon reservoir microbial communities from Ohio and West Virginia, USA.</title>
        <authorList>
            <person name="Wrighton K."/>
        </authorList>
    </citation>
    <scope>NUCLEOTIDE SEQUENCE [LARGE SCALE GENOMIC DNA]</scope>
    <source>
        <strain evidence="1 4">UTICA-S1B6</strain>
    </source>
</reference>
<evidence type="ECO:0000313" key="2">
    <source>
        <dbReference type="EMBL" id="PPK54628.1"/>
    </source>
</evidence>
<evidence type="ECO:0000313" key="4">
    <source>
        <dbReference type="Proteomes" id="UP000239648"/>
    </source>
</evidence>
<gene>
    <name evidence="2" type="ORF">B0H24_101272</name>
    <name evidence="1" type="ORF">BY455_11372</name>
</gene>
<dbReference type="Proteomes" id="UP000239446">
    <property type="component" value="Unassembled WGS sequence"/>
</dbReference>
<dbReference type="EMBL" id="PTIU01000012">
    <property type="protein sequence ID" value="PPK54628.1"/>
    <property type="molecule type" value="Genomic_DNA"/>
</dbReference>
<reference evidence="2 3" key="2">
    <citation type="submission" date="2018-02" db="EMBL/GenBank/DDBJ databases">
        <title>Subsurface microbial communities from deep shales in Ohio and West Virginia, USA.</title>
        <authorList>
            <person name="Wrighton K."/>
        </authorList>
    </citation>
    <scope>NUCLEOTIDE SEQUENCE [LARGE SCALE GENOMIC DNA]</scope>
    <source>
        <strain evidence="2 3">UTICA-S1B9</strain>
    </source>
</reference>
<comment type="caution">
    <text evidence="2">The sequence shown here is derived from an EMBL/GenBank/DDBJ whole genome shotgun (WGS) entry which is preliminary data.</text>
</comment>
<evidence type="ECO:0000313" key="1">
    <source>
        <dbReference type="EMBL" id="PPK51375.1"/>
    </source>
</evidence>
<dbReference type="RefSeq" id="WP_104416249.1">
    <property type="nucleotide sequence ID" value="NZ_PTIT01000013.1"/>
</dbReference>
<organism evidence="2 3">
    <name type="scientific">Marinobacter persicus</name>
    <dbReference type="NCBI Taxonomy" id="930118"/>
    <lineage>
        <taxon>Bacteria</taxon>
        <taxon>Pseudomonadati</taxon>
        <taxon>Pseudomonadota</taxon>
        <taxon>Gammaproteobacteria</taxon>
        <taxon>Pseudomonadales</taxon>
        <taxon>Marinobacteraceae</taxon>
        <taxon>Marinobacter</taxon>
    </lineage>
</organism>
<dbReference type="EMBL" id="PTIT01000013">
    <property type="protein sequence ID" value="PPK51375.1"/>
    <property type="molecule type" value="Genomic_DNA"/>
</dbReference>
<protein>
    <submittedName>
        <fullName evidence="2">Uncharacterized protein</fullName>
    </submittedName>
</protein>
<proteinExistence type="predicted"/>